<dbReference type="EMBL" id="CP095043">
    <property type="protein sequence ID" value="UOQ61428.1"/>
    <property type="molecule type" value="Genomic_DNA"/>
</dbReference>
<dbReference type="Gene3D" id="3.40.190.100">
    <property type="entry name" value="Glycine betaine-binding periplasmic protein, domain 2"/>
    <property type="match status" value="1"/>
</dbReference>
<keyword evidence="8" id="KW-1185">Reference proteome</keyword>
<dbReference type="SUPFAM" id="SSF53850">
    <property type="entry name" value="Periplasmic binding protein-like II"/>
    <property type="match status" value="1"/>
</dbReference>
<accession>A0ABY4FYP6</accession>
<evidence type="ECO:0000256" key="2">
    <source>
        <dbReference type="ARBA" id="ARBA00022448"/>
    </source>
</evidence>
<name>A0ABY4FYP6_9MICO</name>
<dbReference type="PANTHER" id="PTHR47737">
    <property type="entry name" value="GLYCINE BETAINE/PROLINE BETAINE TRANSPORT SYSTEM PERMEASE PROTEIN PROW"/>
    <property type="match status" value="1"/>
</dbReference>
<dbReference type="Gene3D" id="3.40.190.10">
    <property type="entry name" value="Periplasmic binding protein-like II"/>
    <property type="match status" value="1"/>
</dbReference>
<dbReference type="RefSeq" id="WP_244687877.1">
    <property type="nucleotide sequence ID" value="NZ_CP095043.1"/>
</dbReference>
<organism evidence="7 8">
    <name type="scientific">Leucobacter rhizosphaerae</name>
    <dbReference type="NCBI Taxonomy" id="2932245"/>
    <lineage>
        <taxon>Bacteria</taxon>
        <taxon>Bacillati</taxon>
        <taxon>Actinomycetota</taxon>
        <taxon>Actinomycetes</taxon>
        <taxon>Micrococcales</taxon>
        <taxon>Microbacteriaceae</taxon>
        <taxon>Leucobacter</taxon>
    </lineage>
</organism>
<feature type="signal peptide" evidence="5">
    <location>
        <begin position="1"/>
        <end position="24"/>
    </location>
</feature>
<evidence type="ECO:0000256" key="4">
    <source>
        <dbReference type="ARBA" id="ARBA00023136"/>
    </source>
</evidence>
<feature type="domain" description="ABC-type glycine betaine transport system substrate-binding" evidence="6">
    <location>
        <begin position="38"/>
        <end position="285"/>
    </location>
</feature>
<sequence>MKKRLLTSALAIGAAGMLALSGCAAGDTSEASGDSKGTIDIGLFNWDEAIAVSNLWKHVLEEEGYEVNLTDADPGAVFLGLSEGDFDVVLDVWLPLTHQDYLEEYGDNIVELGAWNDEAVLTIAVNEDAPIDSLEELADNADLFNNQLVGIEPGAGLTTVTTDTVIPTYGLEGMEYTTSSTPAMLSELKAATGAGENIAVTLWRPHWAYDAFPLKDLEDPEGTLGEAESLYSYGSLTFEDDFPEVAERLKAFRMDSETLHSLENAMFNENDDPANYEAIITEWLADNPDFADSLTA</sequence>
<dbReference type="CDD" id="cd13639">
    <property type="entry name" value="PBP2_OpuAC_like"/>
    <property type="match status" value="1"/>
</dbReference>
<gene>
    <name evidence="7" type="ORF">MUN76_05510</name>
</gene>
<feature type="chain" id="PRO_5046288741" evidence="5">
    <location>
        <begin position="25"/>
        <end position="296"/>
    </location>
</feature>
<reference evidence="7 8" key="1">
    <citation type="submission" date="2022-04" db="EMBL/GenBank/DDBJ databases">
        <title>Leucobacter sp. isolated from rhizosphere of onion.</title>
        <authorList>
            <person name="Won M."/>
            <person name="Lee C.-M."/>
            <person name="Woen H.-Y."/>
            <person name="Kwon S.-W."/>
        </authorList>
    </citation>
    <scope>NUCLEOTIDE SEQUENCE [LARGE SCALE GENOMIC DNA]</scope>
    <source>
        <strain evidence="7 8">H25R-14</strain>
    </source>
</reference>
<evidence type="ECO:0000259" key="6">
    <source>
        <dbReference type="Pfam" id="PF04069"/>
    </source>
</evidence>
<comment type="subcellular location">
    <subcellularLocation>
        <location evidence="1">Cell membrane</location>
    </subcellularLocation>
</comment>
<keyword evidence="4" id="KW-0472">Membrane</keyword>
<dbReference type="Pfam" id="PF04069">
    <property type="entry name" value="OpuAC"/>
    <property type="match status" value="1"/>
</dbReference>
<dbReference type="PROSITE" id="PS51257">
    <property type="entry name" value="PROKAR_LIPOPROTEIN"/>
    <property type="match status" value="1"/>
</dbReference>
<keyword evidence="3" id="KW-1003">Cell membrane</keyword>
<keyword evidence="2" id="KW-0813">Transport</keyword>
<evidence type="ECO:0000256" key="1">
    <source>
        <dbReference type="ARBA" id="ARBA00004236"/>
    </source>
</evidence>
<evidence type="ECO:0000256" key="5">
    <source>
        <dbReference type="SAM" id="SignalP"/>
    </source>
</evidence>
<dbReference type="InterPro" id="IPR007210">
    <property type="entry name" value="ABC_Gly_betaine_transp_sub-bd"/>
</dbReference>
<dbReference type="PANTHER" id="PTHR47737:SF1">
    <property type="entry name" value="GLYCINE BETAINE_PROLINE BETAINE TRANSPORT SYSTEM PERMEASE PROTEIN PROW"/>
    <property type="match status" value="1"/>
</dbReference>
<evidence type="ECO:0000313" key="8">
    <source>
        <dbReference type="Proteomes" id="UP000831775"/>
    </source>
</evidence>
<evidence type="ECO:0000256" key="3">
    <source>
        <dbReference type="ARBA" id="ARBA00022475"/>
    </source>
</evidence>
<proteinExistence type="predicted"/>
<evidence type="ECO:0000313" key="7">
    <source>
        <dbReference type="EMBL" id="UOQ61428.1"/>
    </source>
</evidence>
<keyword evidence="5" id="KW-0732">Signal</keyword>
<dbReference type="Proteomes" id="UP000831775">
    <property type="component" value="Chromosome"/>
</dbReference>
<protein>
    <submittedName>
        <fullName evidence="7">Glycine betaine ABC transporter substrate-binding protein</fullName>
    </submittedName>
</protein>